<accession>A0A0S8FUA0</accession>
<dbReference type="PATRIC" id="fig|1703779.3.peg.637"/>
<name>A0A0S8FUA0_UNCW3</name>
<evidence type="ECO:0000313" key="1">
    <source>
        <dbReference type="EMBL" id="KPK64246.1"/>
    </source>
</evidence>
<gene>
    <name evidence="1" type="ORF">AMJ83_03195</name>
</gene>
<reference evidence="1 2" key="1">
    <citation type="journal article" date="2015" name="Microbiome">
        <title>Genomic resolution of linkages in carbon, nitrogen, and sulfur cycling among widespread estuary sediment bacteria.</title>
        <authorList>
            <person name="Baker B.J."/>
            <person name="Lazar C.S."/>
            <person name="Teske A.P."/>
            <person name="Dick G.J."/>
        </authorList>
    </citation>
    <scope>NUCLEOTIDE SEQUENCE [LARGE SCALE GENOMIC DNA]</scope>
    <source>
        <strain evidence="1">SM23_42</strain>
    </source>
</reference>
<dbReference type="Proteomes" id="UP000051373">
    <property type="component" value="Unassembled WGS sequence"/>
</dbReference>
<evidence type="ECO:0000313" key="2">
    <source>
        <dbReference type="Proteomes" id="UP000051373"/>
    </source>
</evidence>
<sequence length="493" mass="53899">MVKMYCKRRSIVKTVTLLTISATLIYPQKPISSSYPEDCSATFDVTEIIEQVSHSRTTPYSCDVVRSESEQVFELSRDGEFLIDTNIIYAPSIDSQHSPSVAFDGSNYLVVWQDERNGSWDIYGTRVEQSGIVLDPLGIPISTVREDQSAPAVAFDGVNYLVAWGDWRNASSSGSDIYGARVDRSGNVLDTAGFAISTAIDNQYTPSVAFDGTNYLVVWEDGRSDPNYPDIYGARVDTSGNVLDSIGIAISTASQHQAFPSVAFGSTNYLVVWGDGRDNPNAPYICGARVDQSGNVLDTAGIAISNSANVHAYPSIAFDGTNHLVVWGEYVHPAGLGIYGARINQSGVVLDTNEITISTGELFFPSVSFDGTNYLVVWHHEDYWTPGNVYGARVNQSGVVLDPAGIAIATGDWRELDPTVAFDGTNYLVVWSDTRFIWHSDIYGTRVDQAGIVLDPRGIGMSTDVNEQRNPVVSFDGTNSHKRRTRESIWQCP</sequence>
<dbReference type="STRING" id="1703779.AMJ83_03195"/>
<dbReference type="AlphaFoldDB" id="A0A0S8FUA0"/>
<comment type="caution">
    <text evidence="1">The sequence shown here is derived from an EMBL/GenBank/DDBJ whole genome shotgun (WGS) entry which is preliminary data.</text>
</comment>
<dbReference type="EMBL" id="LJUJ01000004">
    <property type="protein sequence ID" value="KPK64246.1"/>
    <property type="molecule type" value="Genomic_DNA"/>
</dbReference>
<organism evidence="1 2">
    <name type="scientific">candidate division WOR_3 bacterium SM23_42</name>
    <dbReference type="NCBI Taxonomy" id="1703779"/>
    <lineage>
        <taxon>Bacteria</taxon>
        <taxon>Bacteria division WOR-3</taxon>
    </lineage>
</organism>
<proteinExistence type="predicted"/>
<protein>
    <submittedName>
        <fullName evidence="1">Uncharacterized protein</fullName>
    </submittedName>
</protein>